<gene>
    <name evidence="1" type="ORF">F511_42789</name>
</gene>
<evidence type="ECO:0000313" key="1">
    <source>
        <dbReference type="EMBL" id="KZV37513.1"/>
    </source>
</evidence>
<dbReference type="AlphaFoldDB" id="A0A2Z7BSE8"/>
<accession>A0A2Z7BSE8</accession>
<organism evidence="1 2">
    <name type="scientific">Dorcoceras hygrometricum</name>
    <dbReference type="NCBI Taxonomy" id="472368"/>
    <lineage>
        <taxon>Eukaryota</taxon>
        <taxon>Viridiplantae</taxon>
        <taxon>Streptophyta</taxon>
        <taxon>Embryophyta</taxon>
        <taxon>Tracheophyta</taxon>
        <taxon>Spermatophyta</taxon>
        <taxon>Magnoliopsida</taxon>
        <taxon>eudicotyledons</taxon>
        <taxon>Gunneridae</taxon>
        <taxon>Pentapetalae</taxon>
        <taxon>asterids</taxon>
        <taxon>lamiids</taxon>
        <taxon>Lamiales</taxon>
        <taxon>Gesneriaceae</taxon>
        <taxon>Didymocarpoideae</taxon>
        <taxon>Trichosporeae</taxon>
        <taxon>Loxocarpinae</taxon>
        <taxon>Dorcoceras</taxon>
    </lineage>
</organism>
<keyword evidence="2" id="KW-1185">Reference proteome</keyword>
<name>A0A2Z7BSE8_9LAMI</name>
<evidence type="ECO:0000313" key="2">
    <source>
        <dbReference type="Proteomes" id="UP000250235"/>
    </source>
</evidence>
<dbReference type="EMBL" id="KV002721">
    <property type="protein sequence ID" value="KZV37513.1"/>
    <property type="molecule type" value="Genomic_DNA"/>
</dbReference>
<dbReference type="Proteomes" id="UP000250235">
    <property type="component" value="Unassembled WGS sequence"/>
</dbReference>
<reference evidence="1 2" key="1">
    <citation type="journal article" date="2015" name="Proc. Natl. Acad. Sci. U.S.A.">
        <title>The resurrection genome of Boea hygrometrica: A blueprint for survival of dehydration.</title>
        <authorList>
            <person name="Xiao L."/>
            <person name="Yang G."/>
            <person name="Zhang L."/>
            <person name="Yang X."/>
            <person name="Zhao S."/>
            <person name="Ji Z."/>
            <person name="Zhou Q."/>
            <person name="Hu M."/>
            <person name="Wang Y."/>
            <person name="Chen M."/>
            <person name="Xu Y."/>
            <person name="Jin H."/>
            <person name="Xiao X."/>
            <person name="Hu G."/>
            <person name="Bao F."/>
            <person name="Hu Y."/>
            <person name="Wan P."/>
            <person name="Li L."/>
            <person name="Deng X."/>
            <person name="Kuang T."/>
            <person name="Xiang C."/>
            <person name="Zhu J.K."/>
            <person name="Oliver M.J."/>
            <person name="He Y."/>
        </authorList>
    </citation>
    <scope>NUCLEOTIDE SEQUENCE [LARGE SCALE GENOMIC DNA]</scope>
    <source>
        <strain evidence="2">cv. XS01</strain>
    </source>
</reference>
<proteinExistence type="predicted"/>
<protein>
    <submittedName>
        <fullName evidence="1">Uncharacterized protein</fullName>
    </submittedName>
</protein>
<sequence length="230" mass="24954">MRIRPPEFKTSICDAKYHVSLAGNIADKGISVLVVDRIGDIYRSLPRRADVIVTTVGARHKCQQDRLKRTKSLEKVTAPPRMAAPLLVRCEQAITPDARRSAEAATSFAQGLHGDAPLIARHWSHDAGRSLACRLCARRAEAMRCSAARNATPCNLLRCWMRDAAGLLLRIIVRCCAAPVPPAARRLCDAGSLMCARPCARVRSCGARDLVGGGRRPAAAPASLRRCRDG</sequence>